<comment type="pathway">
    <text evidence="1">Protein modification; protein ubiquitination.</text>
</comment>
<comment type="function">
    <text evidence="1">Ubiquitin ligase protein which is a component of the N-end rule pathway. Recognizes and binds to proteins bearing specific N-terminal residues that are destabilizing according to the N-end rule, leading to their ubiquitination and subsequent degradation.</text>
</comment>
<keyword evidence="1" id="KW-0833">Ubl conjugation pathway</keyword>
<proteinExistence type="inferred from homology"/>
<dbReference type="PANTHER" id="PTHR21497:SF24">
    <property type="entry name" value="E3 UBIQUITIN-PROTEIN LIGASE UBR1"/>
    <property type="match status" value="1"/>
</dbReference>
<organism evidence="3 4">
    <name type="scientific">Phytophthora palmivora</name>
    <dbReference type="NCBI Taxonomy" id="4796"/>
    <lineage>
        <taxon>Eukaryota</taxon>
        <taxon>Sar</taxon>
        <taxon>Stramenopiles</taxon>
        <taxon>Oomycota</taxon>
        <taxon>Peronosporomycetes</taxon>
        <taxon>Peronosporales</taxon>
        <taxon>Peronosporaceae</taxon>
        <taxon>Phytophthora</taxon>
    </lineage>
</organism>
<dbReference type="InterPro" id="IPR039164">
    <property type="entry name" value="UBR1-like"/>
</dbReference>
<dbReference type="InterPro" id="IPR044046">
    <property type="entry name" value="E3_ligase_UBR-like_C"/>
</dbReference>
<comment type="similarity">
    <text evidence="1">Belongs to the E3 ubiquitin-protein ligase UBR1-like family.</text>
</comment>
<keyword evidence="1" id="KW-0479">Metal-binding</keyword>
<feature type="domain" description="E3 ubiquitin-protein ligase UBR-like C-terminal" evidence="2">
    <location>
        <begin position="2"/>
        <end position="130"/>
    </location>
</feature>
<evidence type="ECO:0000256" key="1">
    <source>
        <dbReference type="RuleBase" id="RU366018"/>
    </source>
</evidence>
<dbReference type="EMBL" id="NCKW01015361">
    <property type="protein sequence ID" value="POM63085.1"/>
    <property type="molecule type" value="Genomic_DNA"/>
</dbReference>
<dbReference type="PANTHER" id="PTHR21497">
    <property type="entry name" value="UBIQUITIN LIGASE E3 ALPHA-RELATED"/>
    <property type="match status" value="1"/>
</dbReference>
<keyword evidence="1" id="KW-0862">Zinc</keyword>
<name>A0A2P4XC30_9STRA</name>
<gene>
    <name evidence="3" type="ORF">PHPALM_27675</name>
</gene>
<keyword evidence="1" id="KW-0808">Transferase</keyword>
<evidence type="ECO:0000259" key="2">
    <source>
        <dbReference type="Pfam" id="PF18995"/>
    </source>
</evidence>
<dbReference type="GO" id="GO:0016567">
    <property type="term" value="P:protein ubiquitination"/>
    <property type="evidence" value="ECO:0007669"/>
    <property type="project" value="UniProtKB-UniRule"/>
</dbReference>
<dbReference type="GO" id="GO:0005737">
    <property type="term" value="C:cytoplasm"/>
    <property type="evidence" value="ECO:0007669"/>
    <property type="project" value="TreeGrafter"/>
</dbReference>
<evidence type="ECO:0000313" key="3">
    <source>
        <dbReference type="EMBL" id="POM63085.1"/>
    </source>
</evidence>
<dbReference type="GO" id="GO:0071596">
    <property type="term" value="P:ubiquitin-dependent protein catabolic process via the N-end rule pathway"/>
    <property type="evidence" value="ECO:0007669"/>
    <property type="project" value="UniProtKB-UniRule"/>
</dbReference>
<dbReference type="Proteomes" id="UP000237271">
    <property type="component" value="Unassembled WGS sequence"/>
</dbReference>
<dbReference type="GO" id="GO:0061630">
    <property type="term" value="F:ubiquitin protein ligase activity"/>
    <property type="evidence" value="ECO:0007669"/>
    <property type="project" value="UniProtKB-UniRule"/>
</dbReference>
<dbReference type="AlphaFoldDB" id="A0A2P4XC30"/>
<evidence type="ECO:0000313" key="4">
    <source>
        <dbReference type="Proteomes" id="UP000237271"/>
    </source>
</evidence>
<keyword evidence="1" id="KW-0863">Zinc-finger</keyword>
<sequence>MLIPLPRVYMDLFIRYNEKPTGVCQQCAQVPQHPGLCLFCGKVLCCFSACCEAKEGGGVGECTQHAQRCGLGLGAFLLLRACTVILFLGNERRCVWGSLYVDKNGEEDPYLRRGKTLYLDPSRHLALETLLVSHSFSQNTAILQNTSRRDGRRY</sequence>
<dbReference type="EC" id="2.3.2.27" evidence="1"/>
<dbReference type="GO" id="GO:0008270">
    <property type="term" value="F:zinc ion binding"/>
    <property type="evidence" value="ECO:0007669"/>
    <property type="project" value="UniProtKB-UniRule"/>
</dbReference>
<reference evidence="3 4" key="1">
    <citation type="journal article" date="2017" name="Genome Biol. Evol.">
        <title>Phytophthora megakarya and P. palmivora, closely related causal agents of cacao black pod rot, underwent increases in genome sizes and gene numbers by different mechanisms.</title>
        <authorList>
            <person name="Ali S.S."/>
            <person name="Shao J."/>
            <person name="Lary D.J."/>
            <person name="Kronmiller B."/>
            <person name="Shen D."/>
            <person name="Strem M.D."/>
            <person name="Amoako-Attah I."/>
            <person name="Akrofi A.Y."/>
            <person name="Begoude B.A."/>
            <person name="Ten Hoopen G.M."/>
            <person name="Coulibaly K."/>
            <person name="Kebe B.I."/>
            <person name="Melnick R.L."/>
            <person name="Guiltinan M.J."/>
            <person name="Tyler B.M."/>
            <person name="Meinhardt L.W."/>
            <person name="Bailey B.A."/>
        </authorList>
    </citation>
    <scope>NUCLEOTIDE SEQUENCE [LARGE SCALE GENOMIC DNA]</scope>
    <source>
        <strain evidence="4">sbr112.9</strain>
    </source>
</reference>
<protein>
    <recommendedName>
        <fullName evidence="1">E3 ubiquitin-protein ligase</fullName>
        <ecNumber evidence="1">2.3.2.27</ecNumber>
    </recommendedName>
</protein>
<dbReference type="GO" id="GO:0000151">
    <property type="term" value="C:ubiquitin ligase complex"/>
    <property type="evidence" value="ECO:0007669"/>
    <property type="project" value="TreeGrafter"/>
</dbReference>
<comment type="catalytic activity">
    <reaction evidence="1">
        <text>S-ubiquitinyl-[E2 ubiquitin-conjugating enzyme]-L-cysteine + [acceptor protein]-L-lysine = [E2 ubiquitin-conjugating enzyme]-L-cysteine + N(6)-ubiquitinyl-[acceptor protein]-L-lysine.</text>
        <dbReference type="EC" id="2.3.2.27"/>
    </reaction>
</comment>
<dbReference type="UniPathway" id="UPA00143"/>
<comment type="caution">
    <text evidence="3">The sequence shown here is derived from an EMBL/GenBank/DDBJ whole genome shotgun (WGS) entry which is preliminary data.</text>
</comment>
<keyword evidence="4" id="KW-1185">Reference proteome</keyword>
<accession>A0A2P4XC30</accession>
<dbReference type="Pfam" id="PF18995">
    <property type="entry name" value="PRT6_C"/>
    <property type="match status" value="1"/>
</dbReference>
<dbReference type="OrthoDB" id="15304at2759"/>